<dbReference type="SMART" id="SM00248">
    <property type="entry name" value="ANK"/>
    <property type="match status" value="3"/>
</dbReference>
<dbReference type="Proteomes" id="UP000271974">
    <property type="component" value="Unassembled WGS sequence"/>
</dbReference>
<proteinExistence type="predicted"/>
<dbReference type="Gene3D" id="1.25.40.20">
    <property type="entry name" value="Ankyrin repeat-containing domain"/>
    <property type="match status" value="1"/>
</dbReference>
<keyword evidence="1" id="KW-0677">Repeat</keyword>
<dbReference type="EMBL" id="RQTK01001798">
    <property type="protein sequence ID" value="RUS69173.1"/>
    <property type="molecule type" value="Genomic_DNA"/>
</dbReference>
<organism evidence="5 6">
    <name type="scientific">Elysia chlorotica</name>
    <name type="common">Eastern emerald elysia</name>
    <name type="synonym">Sea slug</name>
    <dbReference type="NCBI Taxonomy" id="188477"/>
    <lineage>
        <taxon>Eukaryota</taxon>
        <taxon>Metazoa</taxon>
        <taxon>Spiralia</taxon>
        <taxon>Lophotrochozoa</taxon>
        <taxon>Mollusca</taxon>
        <taxon>Gastropoda</taxon>
        <taxon>Heterobranchia</taxon>
        <taxon>Euthyneura</taxon>
        <taxon>Panpulmonata</taxon>
        <taxon>Sacoglossa</taxon>
        <taxon>Placobranchoidea</taxon>
        <taxon>Plakobranchidae</taxon>
        <taxon>Elysia</taxon>
    </lineage>
</organism>
<keyword evidence="6" id="KW-1185">Reference proteome</keyword>
<keyword evidence="2 3" id="KW-0040">ANK repeat</keyword>
<feature type="repeat" description="ANK" evidence="3">
    <location>
        <begin position="17"/>
        <end position="49"/>
    </location>
</feature>
<dbReference type="InterPro" id="IPR036770">
    <property type="entry name" value="Ankyrin_rpt-contain_sf"/>
</dbReference>
<evidence type="ECO:0000313" key="6">
    <source>
        <dbReference type="Proteomes" id="UP000271974"/>
    </source>
</evidence>
<protein>
    <submittedName>
        <fullName evidence="5">Uncharacterized protein</fullName>
    </submittedName>
</protein>
<feature type="compositionally biased region" description="Polar residues" evidence="4">
    <location>
        <begin position="193"/>
        <end position="203"/>
    </location>
</feature>
<feature type="region of interest" description="Disordered" evidence="4">
    <location>
        <begin position="181"/>
        <end position="203"/>
    </location>
</feature>
<dbReference type="SUPFAM" id="SSF48403">
    <property type="entry name" value="Ankyrin repeat"/>
    <property type="match status" value="1"/>
</dbReference>
<reference evidence="5 6" key="1">
    <citation type="submission" date="2019-01" db="EMBL/GenBank/DDBJ databases">
        <title>A draft genome assembly of the solar-powered sea slug Elysia chlorotica.</title>
        <authorList>
            <person name="Cai H."/>
            <person name="Li Q."/>
            <person name="Fang X."/>
            <person name="Li J."/>
            <person name="Curtis N.E."/>
            <person name="Altenburger A."/>
            <person name="Shibata T."/>
            <person name="Feng M."/>
            <person name="Maeda T."/>
            <person name="Schwartz J.A."/>
            <person name="Shigenobu S."/>
            <person name="Lundholm N."/>
            <person name="Nishiyama T."/>
            <person name="Yang H."/>
            <person name="Hasebe M."/>
            <person name="Li S."/>
            <person name="Pierce S.K."/>
            <person name="Wang J."/>
        </authorList>
    </citation>
    <scope>NUCLEOTIDE SEQUENCE [LARGE SCALE GENOMIC DNA]</scope>
    <source>
        <strain evidence="5">EC2010</strain>
        <tissue evidence="5">Whole organism of an adult</tissue>
    </source>
</reference>
<dbReference type="PROSITE" id="PS50088">
    <property type="entry name" value="ANK_REPEAT"/>
    <property type="match status" value="3"/>
</dbReference>
<dbReference type="AlphaFoldDB" id="A0A433SJF5"/>
<dbReference type="OrthoDB" id="6235521at2759"/>
<dbReference type="PANTHER" id="PTHR24198">
    <property type="entry name" value="ANKYRIN REPEAT AND PROTEIN KINASE DOMAIN-CONTAINING PROTEIN"/>
    <property type="match status" value="1"/>
</dbReference>
<evidence type="ECO:0000256" key="3">
    <source>
        <dbReference type="PROSITE-ProRule" id="PRU00023"/>
    </source>
</evidence>
<dbReference type="PANTHER" id="PTHR24198:SF165">
    <property type="entry name" value="ANKYRIN REPEAT-CONTAINING PROTEIN-RELATED"/>
    <property type="match status" value="1"/>
</dbReference>
<sequence>MQLLLSHRADVNVRDKAGKSPIMYAAANGHVAAIELLLEHGADLTTSDNEGNTPLHHACFHNREDIALLLLDKIDDSITINIANSELRTPLHIAARNGLVPVVQDLIGKGGSVLALDDNGYTPALSCAPTPRIADCLAIILAHMPFSATPNHVTHKSTRFTTSTPAFGHNKTLDVGTLSVDTLGSQDTREHSGSVQSSDSEFY</sequence>
<dbReference type="PROSITE" id="PS50297">
    <property type="entry name" value="ANK_REP_REGION"/>
    <property type="match status" value="3"/>
</dbReference>
<dbReference type="InterPro" id="IPR002110">
    <property type="entry name" value="Ankyrin_rpt"/>
</dbReference>
<feature type="repeat" description="ANK" evidence="3">
    <location>
        <begin position="86"/>
        <end position="118"/>
    </location>
</feature>
<dbReference type="Pfam" id="PF00023">
    <property type="entry name" value="Ank"/>
    <property type="match status" value="1"/>
</dbReference>
<evidence type="ECO:0000256" key="2">
    <source>
        <dbReference type="ARBA" id="ARBA00023043"/>
    </source>
</evidence>
<evidence type="ECO:0000313" key="5">
    <source>
        <dbReference type="EMBL" id="RUS69173.1"/>
    </source>
</evidence>
<accession>A0A433SJF5</accession>
<dbReference type="Pfam" id="PF12796">
    <property type="entry name" value="Ank_2"/>
    <property type="match status" value="1"/>
</dbReference>
<dbReference type="STRING" id="188477.A0A433SJF5"/>
<evidence type="ECO:0000256" key="4">
    <source>
        <dbReference type="SAM" id="MobiDB-lite"/>
    </source>
</evidence>
<name>A0A433SJF5_ELYCH</name>
<comment type="caution">
    <text evidence="5">The sequence shown here is derived from an EMBL/GenBank/DDBJ whole genome shotgun (WGS) entry which is preliminary data.</text>
</comment>
<feature type="repeat" description="ANK" evidence="3">
    <location>
        <begin position="50"/>
        <end position="73"/>
    </location>
</feature>
<evidence type="ECO:0000256" key="1">
    <source>
        <dbReference type="ARBA" id="ARBA00022737"/>
    </source>
</evidence>
<gene>
    <name evidence="5" type="ORF">EGW08_023067</name>
</gene>